<evidence type="ECO:0000313" key="2">
    <source>
        <dbReference type="Proteomes" id="UP000232721"/>
    </source>
</evidence>
<accession>A0ABN5F2T7</accession>
<organism evidence="1 2">
    <name type="scientific">Polaribacter sejongensis</name>
    <dbReference type="NCBI Taxonomy" id="985043"/>
    <lineage>
        <taxon>Bacteria</taxon>
        <taxon>Pseudomonadati</taxon>
        <taxon>Bacteroidota</taxon>
        <taxon>Flavobacteriia</taxon>
        <taxon>Flavobacteriales</taxon>
        <taxon>Flavobacteriaceae</taxon>
    </lineage>
</organism>
<gene>
    <name evidence="1" type="ORF">BTO15_06120</name>
</gene>
<reference evidence="1 2" key="1">
    <citation type="submission" date="2017-02" db="EMBL/GenBank/DDBJ databases">
        <title>Trade-off between light-utilization and light-protection in marine flavobacteria.</title>
        <authorList>
            <person name="Kumagai Y."/>
            <person name="Yoshizawa S."/>
            <person name="Kogure K."/>
            <person name="Iwasaki W."/>
        </authorList>
    </citation>
    <scope>NUCLEOTIDE SEQUENCE [LARGE SCALE GENOMIC DNA]</scope>
    <source>
        <strain evidence="1 2">KCTC 23670</strain>
    </source>
</reference>
<sequence>MTFLANTYRTLSGTKEIIVSLEEKSTQWVVYKDEKPAYFVDFYDLEKESNAMMNSLVLCTKRTIYEVLELINKKNNINLSVPIKSRLGFKKIVKSRKIELDLGPIPEEWLAYSL</sequence>
<dbReference type="Proteomes" id="UP000232721">
    <property type="component" value="Chromosome"/>
</dbReference>
<name>A0ABN5F2T7_9FLAO</name>
<keyword evidence="2" id="KW-1185">Reference proteome</keyword>
<dbReference type="RefSeq" id="WP_165731507.1">
    <property type="nucleotide sequence ID" value="NZ_CP019336.1"/>
</dbReference>
<protein>
    <submittedName>
        <fullName evidence="1">Uncharacterized protein</fullName>
    </submittedName>
</protein>
<evidence type="ECO:0000313" key="1">
    <source>
        <dbReference type="EMBL" id="AUC21706.1"/>
    </source>
</evidence>
<dbReference type="EMBL" id="CP019336">
    <property type="protein sequence ID" value="AUC21706.1"/>
    <property type="molecule type" value="Genomic_DNA"/>
</dbReference>
<proteinExistence type="predicted"/>